<dbReference type="InterPro" id="IPR013087">
    <property type="entry name" value="Znf_C2H2_type"/>
</dbReference>
<dbReference type="PROSITE" id="PS00028">
    <property type="entry name" value="ZINC_FINGER_C2H2_1"/>
    <property type="match status" value="1"/>
</dbReference>
<keyword evidence="1" id="KW-0863">Zinc-finger</keyword>
<sequence length="202" mass="22349">MKSSIRACCNEGHDVLTAVDMRDALTQHPVKGTTAAVSIVDESKHTLRINKIERFGSFHNFEYGDTGLRVWKCYGIGKGNYITYDVIYIKHEGQTSLQTIESQGIYDPPEKRGIKETESTTPLFECSVLGCVEVFETFSQLELHLDVGKHTVSRLSQYDAIKRDWALKFSSIDTAGIECSSCSLDSSTPLTSSGDTSPHSSL</sequence>
<dbReference type="AlphaFoldDB" id="A0AAU9XFM0"/>
<evidence type="ECO:0000313" key="3">
    <source>
        <dbReference type="EMBL" id="CAH3146132.1"/>
    </source>
</evidence>
<evidence type="ECO:0000313" key="4">
    <source>
        <dbReference type="Proteomes" id="UP001159428"/>
    </source>
</evidence>
<feature type="domain" description="C2H2-type" evidence="2">
    <location>
        <begin position="124"/>
        <end position="155"/>
    </location>
</feature>
<proteinExistence type="predicted"/>
<dbReference type="PANTHER" id="PTHR33845:SF1">
    <property type="entry name" value="C2H2-TYPE DOMAIN-CONTAINING PROTEIN"/>
    <property type="match status" value="1"/>
</dbReference>
<comment type="caution">
    <text evidence="3">The sequence shown here is derived from an EMBL/GenBank/DDBJ whole genome shotgun (WGS) entry which is preliminary data.</text>
</comment>
<reference evidence="3 4" key="1">
    <citation type="submission" date="2022-05" db="EMBL/GenBank/DDBJ databases">
        <authorList>
            <consortium name="Genoscope - CEA"/>
            <person name="William W."/>
        </authorList>
    </citation>
    <scope>NUCLEOTIDE SEQUENCE [LARGE SCALE GENOMIC DNA]</scope>
</reference>
<accession>A0AAU9XFM0</accession>
<dbReference type="Proteomes" id="UP001159428">
    <property type="component" value="Unassembled WGS sequence"/>
</dbReference>
<organism evidence="3 4">
    <name type="scientific">Pocillopora meandrina</name>
    <dbReference type="NCBI Taxonomy" id="46732"/>
    <lineage>
        <taxon>Eukaryota</taxon>
        <taxon>Metazoa</taxon>
        <taxon>Cnidaria</taxon>
        <taxon>Anthozoa</taxon>
        <taxon>Hexacorallia</taxon>
        <taxon>Scleractinia</taxon>
        <taxon>Astrocoeniina</taxon>
        <taxon>Pocilloporidae</taxon>
        <taxon>Pocillopora</taxon>
    </lineage>
</organism>
<dbReference type="EMBL" id="CALNXJ010000041">
    <property type="protein sequence ID" value="CAH3146132.1"/>
    <property type="molecule type" value="Genomic_DNA"/>
</dbReference>
<gene>
    <name evidence="3" type="ORF">PMEA_00022844</name>
</gene>
<evidence type="ECO:0000256" key="1">
    <source>
        <dbReference type="PROSITE-ProRule" id="PRU00042"/>
    </source>
</evidence>
<evidence type="ECO:0000259" key="2">
    <source>
        <dbReference type="PROSITE" id="PS50157"/>
    </source>
</evidence>
<keyword evidence="4" id="KW-1185">Reference proteome</keyword>
<name>A0AAU9XFM0_9CNID</name>
<dbReference type="PROSITE" id="PS50157">
    <property type="entry name" value="ZINC_FINGER_C2H2_2"/>
    <property type="match status" value="1"/>
</dbReference>
<protein>
    <recommendedName>
        <fullName evidence="2">C2H2-type domain-containing protein</fullName>
    </recommendedName>
</protein>
<dbReference type="GO" id="GO:0008270">
    <property type="term" value="F:zinc ion binding"/>
    <property type="evidence" value="ECO:0007669"/>
    <property type="project" value="UniProtKB-KW"/>
</dbReference>
<keyword evidence="1" id="KW-0479">Metal-binding</keyword>
<keyword evidence="1" id="KW-0862">Zinc</keyword>
<dbReference type="PANTHER" id="PTHR33845">
    <property type="entry name" value="C2H2-TYPE DOMAIN-CONTAINING PROTEIN"/>
    <property type="match status" value="1"/>
</dbReference>